<dbReference type="InterPro" id="IPR036265">
    <property type="entry name" value="HIT-like_sf"/>
</dbReference>
<evidence type="ECO:0000256" key="2">
    <source>
        <dbReference type="SAM" id="MobiDB-lite"/>
    </source>
</evidence>
<reference evidence="5" key="1">
    <citation type="journal article" date="2019" name="Int. J. Syst. Evol. Microbiol.">
        <title>The Global Catalogue of Microorganisms (GCM) 10K type strain sequencing project: providing services to taxonomists for standard genome sequencing and annotation.</title>
        <authorList>
            <consortium name="The Broad Institute Genomics Platform"/>
            <consortium name="The Broad Institute Genome Sequencing Center for Infectious Disease"/>
            <person name="Wu L."/>
            <person name="Ma J."/>
        </authorList>
    </citation>
    <scope>NUCLEOTIDE SEQUENCE [LARGE SCALE GENOMIC DNA]</scope>
    <source>
        <strain evidence="5">2902at01</strain>
    </source>
</reference>
<comment type="caution">
    <text evidence="4">The sequence shown here is derived from an EMBL/GenBank/DDBJ whole genome shotgun (WGS) entry which is preliminary data.</text>
</comment>
<keyword evidence="4" id="KW-0489">Methyltransferase</keyword>
<gene>
    <name evidence="4" type="ORF">ACFOX0_23135</name>
</gene>
<evidence type="ECO:0000259" key="3">
    <source>
        <dbReference type="PROSITE" id="PS51084"/>
    </source>
</evidence>
<dbReference type="Proteomes" id="UP001595868">
    <property type="component" value="Unassembled WGS sequence"/>
</dbReference>
<dbReference type="Gene3D" id="3.30.428.10">
    <property type="entry name" value="HIT-like"/>
    <property type="match status" value="1"/>
</dbReference>
<feature type="short sequence motif" description="Histidine triad motif" evidence="1">
    <location>
        <begin position="126"/>
        <end position="130"/>
    </location>
</feature>
<dbReference type="EC" id="2.1.1.-" evidence="4"/>
<dbReference type="InterPro" id="IPR001310">
    <property type="entry name" value="Histidine_triad_HIT"/>
</dbReference>
<keyword evidence="4" id="KW-0808">Transferase</keyword>
<dbReference type="Pfam" id="PF01230">
    <property type="entry name" value="HIT"/>
    <property type="match status" value="1"/>
</dbReference>
<sequence length="168" mass="17793">MADCVFCAIVAGATPAFRVNLFQPEPRGAHAPPSTSAGDGPQGEVEKGSAVEEPEVVAFLDVRPVFKGHLLVVPREHVETLGDLPPSAVPGYFAAVRRLAVAVESGLGAGGTFVAMNNRVSQSVPHLHTHVVPRTKGDGLRGFFWPRHRYDSDAEAQTYADKIAAALS</sequence>
<organism evidence="4 5">
    <name type="scientific">Micromonospora zhanjiangensis</name>
    <dbReference type="NCBI Taxonomy" id="1522057"/>
    <lineage>
        <taxon>Bacteria</taxon>
        <taxon>Bacillati</taxon>
        <taxon>Actinomycetota</taxon>
        <taxon>Actinomycetes</taxon>
        <taxon>Micromonosporales</taxon>
        <taxon>Micromonosporaceae</taxon>
        <taxon>Micromonospora</taxon>
    </lineage>
</organism>
<evidence type="ECO:0000313" key="4">
    <source>
        <dbReference type="EMBL" id="MFC4108814.1"/>
    </source>
</evidence>
<dbReference type="PROSITE" id="PS51084">
    <property type="entry name" value="HIT_2"/>
    <property type="match status" value="1"/>
</dbReference>
<dbReference type="EMBL" id="JBHSBN010000018">
    <property type="protein sequence ID" value="MFC4108814.1"/>
    <property type="molecule type" value="Genomic_DNA"/>
</dbReference>
<dbReference type="GO" id="GO:0032259">
    <property type="term" value="P:methylation"/>
    <property type="evidence" value="ECO:0007669"/>
    <property type="project" value="UniProtKB-KW"/>
</dbReference>
<dbReference type="PROSITE" id="PS00892">
    <property type="entry name" value="HIT_1"/>
    <property type="match status" value="1"/>
</dbReference>
<dbReference type="InterPro" id="IPR019808">
    <property type="entry name" value="Histidine_triad_CS"/>
</dbReference>
<feature type="domain" description="HIT" evidence="3">
    <location>
        <begin position="36"/>
        <end position="141"/>
    </location>
</feature>
<feature type="region of interest" description="Disordered" evidence="2">
    <location>
        <begin position="24"/>
        <end position="48"/>
    </location>
</feature>
<evidence type="ECO:0000313" key="5">
    <source>
        <dbReference type="Proteomes" id="UP001595868"/>
    </source>
</evidence>
<dbReference type="PANTHER" id="PTHR46648:SF1">
    <property type="entry name" value="ADENOSINE 5'-MONOPHOSPHORAMIDASE HNT1"/>
    <property type="match status" value="1"/>
</dbReference>
<dbReference type="RefSeq" id="WP_377549537.1">
    <property type="nucleotide sequence ID" value="NZ_JBHSBN010000018.1"/>
</dbReference>
<dbReference type="InterPro" id="IPR011146">
    <property type="entry name" value="HIT-like"/>
</dbReference>
<keyword evidence="5" id="KW-1185">Reference proteome</keyword>
<accession>A0ABV8KRR7</accession>
<proteinExistence type="predicted"/>
<evidence type="ECO:0000256" key="1">
    <source>
        <dbReference type="PROSITE-ProRule" id="PRU00464"/>
    </source>
</evidence>
<dbReference type="PANTHER" id="PTHR46648">
    <property type="entry name" value="HIT FAMILY PROTEIN 1"/>
    <property type="match status" value="1"/>
</dbReference>
<dbReference type="GO" id="GO:0008168">
    <property type="term" value="F:methyltransferase activity"/>
    <property type="evidence" value="ECO:0007669"/>
    <property type="project" value="UniProtKB-KW"/>
</dbReference>
<protein>
    <submittedName>
        <fullName evidence="4">HIT family protein</fullName>
        <ecNumber evidence="4">2.1.1.-</ecNumber>
    </submittedName>
</protein>
<name>A0ABV8KRR7_9ACTN</name>
<dbReference type="SUPFAM" id="SSF54197">
    <property type="entry name" value="HIT-like"/>
    <property type="match status" value="1"/>
</dbReference>